<dbReference type="Gene3D" id="3.40.50.300">
    <property type="entry name" value="P-loop containing nucleotide triphosphate hydrolases"/>
    <property type="match status" value="1"/>
</dbReference>
<dbReference type="GO" id="GO:0005525">
    <property type="term" value="F:GTP binding"/>
    <property type="evidence" value="ECO:0007669"/>
    <property type="project" value="InterPro"/>
</dbReference>
<dbReference type="Proteomes" id="UP000076722">
    <property type="component" value="Unassembled WGS sequence"/>
</dbReference>
<dbReference type="SUPFAM" id="SSF52540">
    <property type="entry name" value="P-loop containing nucleoside triphosphate hydrolases"/>
    <property type="match status" value="1"/>
</dbReference>
<protein>
    <submittedName>
        <fullName evidence="1">Uncharacterized protein</fullName>
    </submittedName>
</protein>
<evidence type="ECO:0000313" key="1">
    <source>
        <dbReference type="EMBL" id="KZS94967.1"/>
    </source>
</evidence>
<reference evidence="1 2" key="1">
    <citation type="journal article" date="2016" name="Mol. Biol. Evol.">
        <title>Comparative Genomics of Early-Diverging Mushroom-Forming Fungi Provides Insights into the Origins of Lignocellulose Decay Capabilities.</title>
        <authorList>
            <person name="Nagy L.G."/>
            <person name="Riley R."/>
            <person name="Tritt A."/>
            <person name="Adam C."/>
            <person name="Daum C."/>
            <person name="Floudas D."/>
            <person name="Sun H."/>
            <person name="Yadav J.S."/>
            <person name="Pangilinan J."/>
            <person name="Larsson K.H."/>
            <person name="Matsuura K."/>
            <person name="Barry K."/>
            <person name="Labutti K."/>
            <person name="Kuo R."/>
            <person name="Ohm R.A."/>
            <person name="Bhattacharya S.S."/>
            <person name="Shirouzu T."/>
            <person name="Yoshinaga Y."/>
            <person name="Martin F.M."/>
            <person name="Grigoriev I.V."/>
            <person name="Hibbett D.S."/>
        </authorList>
    </citation>
    <scope>NUCLEOTIDE SEQUENCE [LARGE SCALE GENOMIC DNA]</scope>
    <source>
        <strain evidence="1 2">HHB9708</strain>
    </source>
</reference>
<dbReference type="GO" id="GO:0003924">
    <property type="term" value="F:GTPase activity"/>
    <property type="evidence" value="ECO:0007669"/>
    <property type="project" value="InterPro"/>
</dbReference>
<dbReference type="SMART" id="SM00174">
    <property type="entry name" value="RHO"/>
    <property type="match status" value="1"/>
</dbReference>
<dbReference type="STRING" id="1314777.A0A164WDU4"/>
<proteinExistence type="predicted"/>
<dbReference type="AlphaFoldDB" id="A0A164WDU4"/>
<keyword evidence="2" id="KW-1185">Reference proteome</keyword>
<evidence type="ECO:0000313" key="2">
    <source>
        <dbReference type="Proteomes" id="UP000076722"/>
    </source>
</evidence>
<dbReference type="InterPro" id="IPR027417">
    <property type="entry name" value="P-loop_NTPase"/>
</dbReference>
<dbReference type="EMBL" id="KV419403">
    <property type="protein sequence ID" value="KZS94967.1"/>
    <property type="molecule type" value="Genomic_DNA"/>
</dbReference>
<organism evidence="1 2">
    <name type="scientific">Sistotremastrum niveocremeum HHB9708</name>
    <dbReference type="NCBI Taxonomy" id="1314777"/>
    <lineage>
        <taxon>Eukaryota</taxon>
        <taxon>Fungi</taxon>
        <taxon>Dikarya</taxon>
        <taxon>Basidiomycota</taxon>
        <taxon>Agaricomycotina</taxon>
        <taxon>Agaricomycetes</taxon>
        <taxon>Sistotremastrales</taxon>
        <taxon>Sistotremastraceae</taxon>
        <taxon>Sertulicium</taxon>
        <taxon>Sertulicium niveocremeum</taxon>
    </lineage>
</organism>
<sequence>MPEISWDDFVNYVAREGLSQPAAIELEIIGSESSLNFRQSLCTRLVQNAFNYNKPQEVLEDGGSDRPRSIKAMLHRAIIRNRHPIRFQLWCCPPKGVIKSRRGKAAKLECIPPEFDYYLSYVGGGGEYSLSHSAILCFNVTSRLSLEAAQAQWAEERPSTRRQGLGASDRNILPVVVVGFGIESRSDPEIMHQALTSDNNDGPVLPEEGELLARKMGASKYIECSGDDPQQLDGVLREAMRLGWNHQRRRFEGSAIDRARRRCTTMWSVFRLLWSCGCAIARA</sequence>
<gene>
    <name evidence="1" type="ORF">SISNIDRAFT_453138</name>
</gene>
<accession>A0A164WDU4</accession>
<dbReference type="InterPro" id="IPR001806">
    <property type="entry name" value="Small_GTPase"/>
</dbReference>
<name>A0A164WDU4_9AGAM</name>